<name>A0A4Y2ITA7_ARAVE</name>
<dbReference type="AlphaFoldDB" id="A0A4Y2ITA7"/>
<sequence>MTAPQITSIPSSAAFGRWQHYSNADLPFKVYDRFLSTKSTAHFITQSLQVLAICAYTRSTWKCNYRFLDIQTISKKLGIAPVVCRAVLSYKSQYLPQDHGNSFCVVVKIRDYGPKGLRL</sequence>
<reference evidence="1 2" key="1">
    <citation type="journal article" date="2019" name="Sci. Rep.">
        <title>Orb-weaving spider Araneus ventricosus genome elucidates the spidroin gene catalogue.</title>
        <authorList>
            <person name="Kono N."/>
            <person name="Nakamura H."/>
            <person name="Ohtoshi R."/>
            <person name="Moran D.A.P."/>
            <person name="Shinohara A."/>
            <person name="Yoshida Y."/>
            <person name="Fujiwara M."/>
            <person name="Mori M."/>
            <person name="Tomita M."/>
            <person name="Arakawa K."/>
        </authorList>
    </citation>
    <scope>NUCLEOTIDE SEQUENCE [LARGE SCALE GENOMIC DNA]</scope>
</reference>
<gene>
    <name evidence="1" type="ORF">AVEN_100539_1</name>
</gene>
<dbReference type="EMBL" id="BGPR01002921">
    <property type="protein sequence ID" value="GBM81073.1"/>
    <property type="molecule type" value="Genomic_DNA"/>
</dbReference>
<protein>
    <submittedName>
        <fullName evidence="1">Uncharacterized protein</fullName>
    </submittedName>
</protein>
<proteinExistence type="predicted"/>
<dbReference type="Proteomes" id="UP000499080">
    <property type="component" value="Unassembled WGS sequence"/>
</dbReference>
<evidence type="ECO:0000313" key="1">
    <source>
        <dbReference type="EMBL" id="GBM81073.1"/>
    </source>
</evidence>
<organism evidence="1 2">
    <name type="scientific">Araneus ventricosus</name>
    <name type="common">Orbweaver spider</name>
    <name type="synonym">Epeira ventricosa</name>
    <dbReference type="NCBI Taxonomy" id="182803"/>
    <lineage>
        <taxon>Eukaryota</taxon>
        <taxon>Metazoa</taxon>
        <taxon>Ecdysozoa</taxon>
        <taxon>Arthropoda</taxon>
        <taxon>Chelicerata</taxon>
        <taxon>Arachnida</taxon>
        <taxon>Araneae</taxon>
        <taxon>Araneomorphae</taxon>
        <taxon>Entelegynae</taxon>
        <taxon>Araneoidea</taxon>
        <taxon>Araneidae</taxon>
        <taxon>Araneus</taxon>
    </lineage>
</organism>
<keyword evidence="2" id="KW-1185">Reference proteome</keyword>
<evidence type="ECO:0000313" key="2">
    <source>
        <dbReference type="Proteomes" id="UP000499080"/>
    </source>
</evidence>
<accession>A0A4Y2ITA7</accession>
<comment type="caution">
    <text evidence="1">The sequence shown here is derived from an EMBL/GenBank/DDBJ whole genome shotgun (WGS) entry which is preliminary data.</text>
</comment>